<evidence type="ECO:0000256" key="1">
    <source>
        <dbReference type="ARBA" id="ARBA00023125"/>
    </source>
</evidence>
<dbReference type="InterPro" id="IPR001387">
    <property type="entry name" value="Cro/C1-type_HTH"/>
</dbReference>
<sequence>MQQPQLGLKISELRKQKGLTQEELVEQCNINVRTLQRIESGEVSPRSYTIKTILSALDYDYETLLEIDRSQDSKLSTIPPKEAKSIHTLLTVALVSGILLIITAVFEGIADYVRFDDDELIYGKWGHFTIKMLVLVFNITFIYGFLISGKLLKNYLMKIASVLIIIALLGFYTYDIISIFYNSFNFEVVVLAEAIGFGALGILFGISMLKSGKQLGTIAFAAGGLELLMSFCLLTVFLSPVALFLFFPGVILEVVLLYKVVTLVKEQI</sequence>
<dbReference type="Proteomes" id="UP001597526">
    <property type="component" value="Unassembled WGS sequence"/>
</dbReference>
<reference evidence="5" key="1">
    <citation type="journal article" date="2019" name="Int. J. Syst. Evol. Microbiol.">
        <title>The Global Catalogue of Microorganisms (GCM) 10K type strain sequencing project: providing services to taxonomists for standard genome sequencing and annotation.</title>
        <authorList>
            <consortium name="The Broad Institute Genomics Platform"/>
            <consortium name="The Broad Institute Genome Sequencing Center for Infectious Disease"/>
            <person name="Wu L."/>
            <person name="Ma J."/>
        </authorList>
    </citation>
    <scope>NUCLEOTIDE SEQUENCE [LARGE SCALE GENOMIC DNA]</scope>
    <source>
        <strain evidence="5">KCTC 52368</strain>
    </source>
</reference>
<proteinExistence type="predicted"/>
<feature type="transmembrane region" description="Helical" evidence="2">
    <location>
        <begin position="159"/>
        <end position="182"/>
    </location>
</feature>
<evidence type="ECO:0000256" key="2">
    <source>
        <dbReference type="SAM" id="Phobius"/>
    </source>
</evidence>
<dbReference type="RefSeq" id="WP_377768272.1">
    <property type="nucleotide sequence ID" value="NZ_JBHULB010000082.1"/>
</dbReference>
<dbReference type="SMART" id="SM00530">
    <property type="entry name" value="HTH_XRE"/>
    <property type="match status" value="1"/>
</dbReference>
<feature type="transmembrane region" description="Helical" evidence="2">
    <location>
        <begin position="86"/>
        <end position="106"/>
    </location>
</feature>
<keyword evidence="2" id="KW-1133">Transmembrane helix</keyword>
<dbReference type="InterPro" id="IPR010982">
    <property type="entry name" value="Lambda_DNA-bd_dom_sf"/>
</dbReference>
<dbReference type="PANTHER" id="PTHR46797:SF1">
    <property type="entry name" value="METHYLPHOSPHONATE SYNTHASE"/>
    <property type="match status" value="1"/>
</dbReference>
<dbReference type="PANTHER" id="PTHR46797">
    <property type="entry name" value="HTH-TYPE TRANSCRIPTIONAL REGULATOR"/>
    <property type="match status" value="1"/>
</dbReference>
<protein>
    <submittedName>
        <fullName evidence="4">Helix-turn-helix domain-containing protein</fullName>
    </submittedName>
</protein>
<feature type="domain" description="HTH cro/C1-type" evidence="3">
    <location>
        <begin position="10"/>
        <end position="64"/>
    </location>
</feature>
<name>A0ABW5N162_9FLAO</name>
<comment type="caution">
    <text evidence="4">The sequence shown here is derived from an EMBL/GenBank/DDBJ whole genome shotgun (WGS) entry which is preliminary data.</text>
</comment>
<dbReference type="Pfam" id="PF01381">
    <property type="entry name" value="HTH_3"/>
    <property type="match status" value="1"/>
</dbReference>
<dbReference type="CDD" id="cd00093">
    <property type="entry name" value="HTH_XRE"/>
    <property type="match status" value="1"/>
</dbReference>
<dbReference type="EMBL" id="JBHULB010000082">
    <property type="protein sequence ID" value="MFD2588807.1"/>
    <property type="molecule type" value="Genomic_DNA"/>
</dbReference>
<keyword evidence="2" id="KW-0472">Membrane</keyword>
<keyword evidence="5" id="KW-1185">Reference proteome</keyword>
<evidence type="ECO:0000313" key="4">
    <source>
        <dbReference type="EMBL" id="MFD2588807.1"/>
    </source>
</evidence>
<feature type="transmembrane region" description="Helical" evidence="2">
    <location>
        <begin position="244"/>
        <end position="264"/>
    </location>
</feature>
<accession>A0ABW5N162</accession>
<feature type="transmembrane region" description="Helical" evidence="2">
    <location>
        <begin position="126"/>
        <end position="147"/>
    </location>
</feature>
<keyword evidence="1" id="KW-0238">DNA-binding</keyword>
<dbReference type="PROSITE" id="PS50943">
    <property type="entry name" value="HTH_CROC1"/>
    <property type="match status" value="1"/>
</dbReference>
<keyword evidence="2" id="KW-0812">Transmembrane</keyword>
<feature type="transmembrane region" description="Helical" evidence="2">
    <location>
        <begin position="188"/>
        <end position="206"/>
    </location>
</feature>
<dbReference type="SUPFAM" id="SSF47413">
    <property type="entry name" value="lambda repressor-like DNA-binding domains"/>
    <property type="match status" value="1"/>
</dbReference>
<feature type="transmembrane region" description="Helical" evidence="2">
    <location>
        <begin position="218"/>
        <end position="238"/>
    </location>
</feature>
<dbReference type="InterPro" id="IPR050807">
    <property type="entry name" value="TransReg_Diox_bact_type"/>
</dbReference>
<evidence type="ECO:0000313" key="5">
    <source>
        <dbReference type="Proteomes" id="UP001597526"/>
    </source>
</evidence>
<organism evidence="4 5">
    <name type="scientific">Croceitalea marina</name>
    <dbReference type="NCBI Taxonomy" id="1775166"/>
    <lineage>
        <taxon>Bacteria</taxon>
        <taxon>Pseudomonadati</taxon>
        <taxon>Bacteroidota</taxon>
        <taxon>Flavobacteriia</taxon>
        <taxon>Flavobacteriales</taxon>
        <taxon>Flavobacteriaceae</taxon>
        <taxon>Croceitalea</taxon>
    </lineage>
</organism>
<dbReference type="Gene3D" id="1.10.260.40">
    <property type="entry name" value="lambda repressor-like DNA-binding domains"/>
    <property type="match status" value="1"/>
</dbReference>
<gene>
    <name evidence="4" type="ORF">ACFSQJ_17910</name>
</gene>
<evidence type="ECO:0000259" key="3">
    <source>
        <dbReference type="PROSITE" id="PS50943"/>
    </source>
</evidence>